<evidence type="ECO:0000313" key="7">
    <source>
        <dbReference type="Proteomes" id="UP000037020"/>
    </source>
</evidence>
<dbReference type="Pfam" id="PF00733">
    <property type="entry name" value="Asn_synthase"/>
    <property type="match status" value="1"/>
</dbReference>
<evidence type="ECO:0000259" key="5">
    <source>
        <dbReference type="Pfam" id="PF00733"/>
    </source>
</evidence>
<dbReference type="InterPro" id="IPR001962">
    <property type="entry name" value="Asn_synthase"/>
</dbReference>
<keyword evidence="3" id="KW-0061">Asparagine biosynthesis</keyword>
<name>A0ABR5JBG8_9ACTN</name>
<evidence type="ECO:0000256" key="1">
    <source>
        <dbReference type="ARBA" id="ARBA00005187"/>
    </source>
</evidence>
<dbReference type="Proteomes" id="UP000037020">
    <property type="component" value="Unassembled WGS sequence"/>
</dbReference>
<evidence type="ECO:0000256" key="4">
    <source>
        <dbReference type="ARBA" id="ARBA00048741"/>
    </source>
</evidence>
<dbReference type="PANTHER" id="PTHR43284">
    <property type="entry name" value="ASPARAGINE SYNTHETASE (GLUTAMINE-HYDROLYZING)"/>
    <property type="match status" value="1"/>
</dbReference>
<comment type="caution">
    <text evidence="6">The sequence shown here is derived from an EMBL/GenBank/DDBJ whole genome shotgun (WGS) entry which is preliminary data.</text>
</comment>
<gene>
    <name evidence="6" type="ORF">ADK38_06725</name>
</gene>
<accession>A0ABR5JBG8</accession>
<dbReference type="EMBL" id="LGUT01000552">
    <property type="protein sequence ID" value="KOG90797.1"/>
    <property type="molecule type" value="Genomic_DNA"/>
</dbReference>
<sequence>PADERHFARQVSDHVGTRYHQVELDPKELPELLPRVVWHLGQPNADPITVSSYALFAAVREAGFTVALTGDGADEMFGGYRRMRVAAEAAAAGEPW</sequence>
<feature type="non-terminal residue" evidence="6">
    <location>
        <position position="96"/>
    </location>
</feature>
<reference evidence="6 7" key="1">
    <citation type="submission" date="2015-07" db="EMBL/GenBank/DDBJ databases">
        <authorList>
            <person name="Ju K.-S."/>
            <person name="Doroghazi J.R."/>
            <person name="Metcalf W.W."/>
        </authorList>
    </citation>
    <scope>NUCLEOTIDE SEQUENCE [LARGE SCALE GENOMIC DNA]</scope>
    <source>
        <strain evidence="6 7">NRRL B-3589</strain>
    </source>
</reference>
<dbReference type="SUPFAM" id="SSF52402">
    <property type="entry name" value="Adenine nucleotide alpha hydrolases-like"/>
    <property type="match status" value="1"/>
</dbReference>
<dbReference type="Gene3D" id="3.40.50.620">
    <property type="entry name" value="HUPs"/>
    <property type="match status" value="1"/>
</dbReference>
<keyword evidence="3" id="KW-0028">Amino-acid biosynthesis</keyword>
<dbReference type="InterPro" id="IPR051786">
    <property type="entry name" value="ASN_synthetase/amidase"/>
</dbReference>
<organism evidence="6 7">
    <name type="scientific">Streptomyces varsoviensis</name>
    <dbReference type="NCBI Taxonomy" id="67373"/>
    <lineage>
        <taxon>Bacteria</taxon>
        <taxon>Bacillati</taxon>
        <taxon>Actinomycetota</taxon>
        <taxon>Actinomycetes</taxon>
        <taxon>Kitasatosporales</taxon>
        <taxon>Streptomycetaceae</taxon>
        <taxon>Streptomyces</taxon>
    </lineage>
</organism>
<dbReference type="PANTHER" id="PTHR43284:SF1">
    <property type="entry name" value="ASPARAGINE SYNTHETASE"/>
    <property type="match status" value="1"/>
</dbReference>
<comment type="pathway">
    <text evidence="1">Amino-acid biosynthesis; L-asparagine biosynthesis; L-asparagine from L-aspartate (L-Gln route): step 1/1.</text>
</comment>
<evidence type="ECO:0000256" key="3">
    <source>
        <dbReference type="ARBA" id="ARBA00022888"/>
    </source>
</evidence>
<comment type="catalytic activity">
    <reaction evidence="4">
        <text>L-aspartate + L-glutamine + ATP + H2O = L-asparagine + L-glutamate + AMP + diphosphate + H(+)</text>
        <dbReference type="Rhea" id="RHEA:12228"/>
        <dbReference type="ChEBI" id="CHEBI:15377"/>
        <dbReference type="ChEBI" id="CHEBI:15378"/>
        <dbReference type="ChEBI" id="CHEBI:29985"/>
        <dbReference type="ChEBI" id="CHEBI:29991"/>
        <dbReference type="ChEBI" id="CHEBI:30616"/>
        <dbReference type="ChEBI" id="CHEBI:33019"/>
        <dbReference type="ChEBI" id="CHEBI:58048"/>
        <dbReference type="ChEBI" id="CHEBI:58359"/>
        <dbReference type="ChEBI" id="CHEBI:456215"/>
        <dbReference type="EC" id="6.3.5.4"/>
    </reaction>
</comment>
<protein>
    <recommendedName>
        <fullName evidence="2">asparagine synthase (glutamine-hydrolyzing)</fullName>
        <ecNumber evidence="2">6.3.5.4</ecNumber>
    </recommendedName>
</protein>
<proteinExistence type="predicted"/>
<dbReference type="EC" id="6.3.5.4" evidence="2"/>
<evidence type="ECO:0000256" key="2">
    <source>
        <dbReference type="ARBA" id="ARBA00012737"/>
    </source>
</evidence>
<dbReference type="InterPro" id="IPR014729">
    <property type="entry name" value="Rossmann-like_a/b/a_fold"/>
</dbReference>
<keyword evidence="7" id="KW-1185">Reference proteome</keyword>
<feature type="non-terminal residue" evidence="6">
    <location>
        <position position="1"/>
    </location>
</feature>
<evidence type="ECO:0000313" key="6">
    <source>
        <dbReference type="EMBL" id="KOG90797.1"/>
    </source>
</evidence>
<dbReference type="CDD" id="cd01991">
    <property type="entry name" value="Asn_synthase_B_C"/>
    <property type="match status" value="1"/>
</dbReference>
<feature type="domain" description="Asparagine synthetase" evidence="5">
    <location>
        <begin position="2"/>
        <end position="87"/>
    </location>
</feature>